<dbReference type="EMBL" id="LAZR01004920">
    <property type="protein sequence ID" value="KKN04446.1"/>
    <property type="molecule type" value="Genomic_DNA"/>
</dbReference>
<dbReference type="Pfam" id="PF12705">
    <property type="entry name" value="PDDEXK_1"/>
    <property type="match status" value="1"/>
</dbReference>
<reference evidence="2" key="1">
    <citation type="journal article" date="2015" name="Nature">
        <title>Complex archaea that bridge the gap between prokaryotes and eukaryotes.</title>
        <authorList>
            <person name="Spang A."/>
            <person name="Saw J.H."/>
            <person name="Jorgensen S.L."/>
            <person name="Zaremba-Niedzwiedzka K."/>
            <person name="Martijn J."/>
            <person name="Lind A.E."/>
            <person name="van Eijk R."/>
            <person name="Schleper C."/>
            <person name="Guy L."/>
            <person name="Ettema T.J."/>
        </authorList>
    </citation>
    <scope>NUCLEOTIDE SEQUENCE</scope>
</reference>
<gene>
    <name evidence="2" type="ORF">LCGC14_1097340</name>
</gene>
<evidence type="ECO:0000259" key="1">
    <source>
        <dbReference type="Pfam" id="PF12705"/>
    </source>
</evidence>
<organism evidence="2">
    <name type="scientific">marine sediment metagenome</name>
    <dbReference type="NCBI Taxonomy" id="412755"/>
    <lineage>
        <taxon>unclassified sequences</taxon>
        <taxon>metagenomes</taxon>
        <taxon>ecological metagenomes</taxon>
    </lineage>
</organism>
<dbReference type="Gene3D" id="3.90.320.10">
    <property type="match status" value="1"/>
</dbReference>
<feature type="domain" description="PD-(D/E)XK endonuclease-like" evidence="1">
    <location>
        <begin position="23"/>
        <end position="247"/>
    </location>
</feature>
<proteinExistence type="predicted"/>
<dbReference type="InterPro" id="IPR038726">
    <property type="entry name" value="PDDEXK_AddAB-type"/>
</dbReference>
<sequence length="341" mass="39383">MVILKGCDILATNPIRYLRNSESEVWRECRLKWYLSYFLGFTSDSTNANFWLGTFVHYCLSEWYLGHVSNPAHLFWMISEQWLVERQALIVTIGGEDLDFDDLTQIKSYATLGIEMLEDYVMWAAENDDFDVIDSELAYYVPLTDNRGREFTFVCRLDLLSENSEGIRIRDFKTAKDLRDAVAVHTYTQFRRYAWAVATAHPEWSDEVAGSAWVALRKMNPVTNPRSKGPYYDTELIDLSPAEIEQTGIELIAEATSILDVEEQLTNDRRDPRLVIYPNPRFECTWKCDFYRNGMCVAWRSGLDVTEAGNLHGTWGNDPYEEYKTDDEVSVLTIGRREGGS</sequence>
<evidence type="ECO:0000313" key="2">
    <source>
        <dbReference type="EMBL" id="KKN04446.1"/>
    </source>
</evidence>
<dbReference type="AlphaFoldDB" id="A0A0F9PTQ6"/>
<name>A0A0F9PTQ6_9ZZZZ</name>
<dbReference type="InterPro" id="IPR011604">
    <property type="entry name" value="PDDEXK-like_dom_sf"/>
</dbReference>
<accession>A0A0F9PTQ6</accession>
<protein>
    <recommendedName>
        <fullName evidence="1">PD-(D/E)XK endonuclease-like domain-containing protein</fullName>
    </recommendedName>
</protein>
<comment type="caution">
    <text evidence="2">The sequence shown here is derived from an EMBL/GenBank/DDBJ whole genome shotgun (WGS) entry which is preliminary data.</text>
</comment>